<keyword evidence="4" id="KW-1185">Reference proteome</keyword>
<proteinExistence type="predicted"/>
<dbReference type="EMBL" id="JBEPFB010000031">
    <property type="protein sequence ID" value="MER7379296.1"/>
    <property type="molecule type" value="Genomic_DNA"/>
</dbReference>
<dbReference type="Gene3D" id="3.20.20.30">
    <property type="entry name" value="Luciferase-like domain"/>
    <property type="match status" value="1"/>
</dbReference>
<gene>
    <name evidence="3" type="ORF">ABT384_42610</name>
</gene>
<protein>
    <submittedName>
        <fullName evidence="3">LLM class flavin-dependent oxidoreductase</fullName>
    </submittedName>
</protein>
<feature type="domain" description="Luciferase-like" evidence="2">
    <location>
        <begin position="10"/>
        <end position="309"/>
    </location>
</feature>
<evidence type="ECO:0000256" key="1">
    <source>
        <dbReference type="ARBA" id="ARBA00023002"/>
    </source>
</evidence>
<dbReference type="InterPro" id="IPR036661">
    <property type="entry name" value="Luciferase-like_sf"/>
</dbReference>
<comment type="caution">
    <text evidence="3">The sequence shown here is derived from an EMBL/GenBank/DDBJ whole genome shotgun (WGS) entry which is preliminary data.</text>
</comment>
<dbReference type="Pfam" id="PF00296">
    <property type="entry name" value="Bac_luciferase"/>
    <property type="match status" value="1"/>
</dbReference>
<evidence type="ECO:0000313" key="3">
    <source>
        <dbReference type="EMBL" id="MER7379296.1"/>
    </source>
</evidence>
<sequence length="352" mass="37590">MKFGFGVNPQGVDEVVSAGVQAEALGFDRIGLWDSPLGHREVWMTLGAVAAKTEKLRLGPWVTNGITRHPVVTAAAAATLDDIAPGRVILGVGSGDSGVYNLAGVGSKLADLEEFVVAVRGLLTTGRAEWRGQSLAIDWPGERDVKIFVSAHGPKATRLAGRIGDGVIVGSGVSPEAIHSARDLIAAGCEEAGRDESQIETWWMAPWYISEDGEQAKNDALWHLTSLVHHWSRTGGKGMFPEELREGIIKLGSGYHLRSHGDPSPEEKAQYAAEAERLGVADYLRRRFTISGTPAEVCVQMAEAAQAGALNLDCANAAPKGRVMVRPTNFHTLVRPLLQEQSAMATGTAHVH</sequence>
<dbReference type="CDD" id="cd01097">
    <property type="entry name" value="Tetrahydromethanopterin_reductase"/>
    <property type="match status" value="1"/>
</dbReference>
<dbReference type="PANTHER" id="PTHR43244">
    <property type="match status" value="1"/>
</dbReference>
<evidence type="ECO:0000259" key="2">
    <source>
        <dbReference type="Pfam" id="PF00296"/>
    </source>
</evidence>
<evidence type="ECO:0000313" key="4">
    <source>
        <dbReference type="Proteomes" id="UP001486207"/>
    </source>
</evidence>
<reference evidence="3 4" key="1">
    <citation type="submission" date="2024-06" db="EMBL/GenBank/DDBJ databases">
        <title>The Natural Products Discovery Center: Release of the First 8490 Sequenced Strains for Exploring Actinobacteria Biosynthetic Diversity.</title>
        <authorList>
            <person name="Kalkreuter E."/>
            <person name="Kautsar S.A."/>
            <person name="Yang D."/>
            <person name="Bader C.D."/>
            <person name="Teijaro C.N."/>
            <person name="Fluegel L."/>
            <person name="Davis C.M."/>
            <person name="Simpson J.R."/>
            <person name="Lauterbach L."/>
            <person name="Steele A.D."/>
            <person name="Gui C."/>
            <person name="Meng S."/>
            <person name="Li G."/>
            <person name="Viehrig K."/>
            <person name="Ye F."/>
            <person name="Su P."/>
            <person name="Kiefer A.F."/>
            <person name="Nichols A."/>
            <person name="Cepeda A.J."/>
            <person name="Yan W."/>
            <person name="Fan B."/>
            <person name="Jiang Y."/>
            <person name="Adhikari A."/>
            <person name="Zheng C.-J."/>
            <person name="Schuster L."/>
            <person name="Cowan T.M."/>
            <person name="Smanski M.J."/>
            <person name="Chevrette M.G."/>
            <person name="De Carvalho L.P.S."/>
            <person name="Shen B."/>
        </authorList>
    </citation>
    <scope>NUCLEOTIDE SEQUENCE [LARGE SCALE GENOMIC DNA]</scope>
    <source>
        <strain evidence="3 4">NPDC000155</strain>
    </source>
</reference>
<keyword evidence="1" id="KW-0560">Oxidoreductase</keyword>
<dbReference type="InterPro" id="IPR050564">
    <property type="entry name" value="F420-G6PD/mer"/>
</dbReference>
<organism evidence="3 4">
    <name type="scientific">Streptomyces lanatus</name>
    <dbReference type="NCBI Taxonomy" id="66900"/>
    <lineage>
        <taxon>Bacteria</taxon>
        <taxon>Bacillati</taxon>
        <taxon>Actinomycetota</taxon>
        <taxon>Actinomycetes</taxon>
        <taxon>Kitasatosporales</taxon>
        <taxon>Streptomycetaceae</taxon>
        <taxon>Streptomyces</taxon>
    </lineage>
</organism>
<name>A0ABV1Y662_9ACTN</name>
<dbReference type="SUPFAM" id="SSF51679">
    <property type="entry name" value="Bacterial luciferase-like"/>
    <property type="match status" value="1"/>
</dbReference>
<dbReference type="RefSeq" id="WP_190075842.1">
    <property type="nucleotide sequence ID" value="NZ_BNBM01000029.1"/>
</dbReference>
<dbReference type="Proteomes" id="UP001486207">
    <property type="component" value="Unassembled WGS sequence"/>
</dbReference>
<accession>A0ABV1Y662</accession>
<dbReference type="PANTHER" id="PTHR43244:SF1">
    <property type="entry name" value="5,10-METHYLENETETRAHYDROMETHANOPTERIN REDUCTASE"/>
    <property type="match status" value="1"/>
</dbReference>
<dbReference type="InterPro" id="IPR011251">
    <property type="entry name" value="Luciferase-like_dom"/>
</dbReference>